<dbReference type="PANTHER" id="PTHR35340">
    <property type="entry name" value="PQQ ENZYME REPEAT PROTEIN-RELATED"/>
    <property type="match status" value="1"/>
</dbReference>
<evidence type="ECO:0008006" key="3">
    <source>
        <dbReference type="Google" id="ProtNLM"/>
    </source>
</evidence>
<dbReference type="EMBL" id="CP090168">
    <property type="protein sequence ID" value="UJO19174.1"/>
    <property type="molecule type" value="Genomic_DNA"/>
</dbReference>
<accession>A0A9Q8PB14</accession>
<proteinExistence type="predicted"/>
<reference evidence="1" key="2">
    <citation type="journal article" date="2022" name="Microb. Genom.">
        <title>A chromosome-scale genome assembly of the tomato pathogen Cladosporium fulvum reveals a compartmentalized genome architecture and the presence of a dispensable chromosome.</title>
        <authorList>
            <person name="Zaccaron A.Z."/>
            <person name="Chen L.H."/>
            <person name="Samaras A."/>
            <person name="Stergiopoulos I."/>
        </authorList>
    </citation>
    <scope>NUCLEOTIDE SEQUENCE</scope>
    <source>
        <strain evidence="1">Race5_Kim</strain>
    </source>
</reference>
<dbReference type="KEGG" id="ffu:CLAFUR5_07540"/>
<dbReference type="InterPro" id="IPR053143">
    <property type="entry name" value="Arylsulfate_ST"/>
</dbReference>
<name>A0A9Q8PB14_PASFU</name>
<keyword evidence="2" id="KW-1185">Reference proteome</keyword>
<evidence type="ECO:0000313" key="2">
    <source>
        <dbReference type="Proteomes" id="UP000756132"/>
    </source>
</evidence>
<dbReference type="RefSeq" id="XP_047763540.1">
    <property type="nucleotide sequence ID" value="XM_047906688.1"/>
</dbReference>
<sequence length="558" mass="61701">MARRSRQVEALDLASHRASELSEHKPLPRPPLLRAHLHLQHIDTKRKGNLIWSGAGKYNNRNIFGFKPVTYKGAPHLSLYITGEDLNDGLDTDSAVVILNDQYEEVARSHDGWYDLHEFNVLEATGSHTALVSTNRWQGHNATEIGQGERVLANPGFREIELSSGKTVFEWDALAGGVRVNESYDAAGQVEDYDGVWDFFHINAVDKFANGDYLVSARHTSTIYKVSGTSGQVIWRLGGYASDFATEDDGLEFVWQHHARIWSDNATHTLISVFDNHGDDEGRNREIPEQTSAVKFILLDTVGMTAEIVRRIDRPDAGTSHKLGNVQVLSGEDDVRTATLLIEWGLEGYLSEHTATDLVMEAKYVSDRMSSYRGYKAAWVGRPKELPALAIAPMATSNGVVSTFYTSCNGATEVASWSFYGCDTEDRPCKWLGNATRSGFETAFVAPSLVRYGYVEAIDIHGTVLQGSSLAMIPETALASYGIAADASIMTSQELQEEAQDEELTTDEGTLTSLRYHISVSSVIVYTLALFGGISLVRTALPLASRWRHGYKRIDIDE</sequence>
<dbReference type="GeneID" id="71987418"/>
<organism evidence="1 2">
    <name type="scientific">Passalora fulva</name>
    <name type="common">Tomato leaf mold</name>
    <name type="synonym">Cladosporium fulvum</name>
    <dbReference type="NCBI Taxonomy" id="5499"/>
    <lineage>
        <taxon>Eukaryota</taxon>
        <taxon>Fungi</taxon>
        <taxon>Dikarya</taxon>
        <taxon>Ascomycota</taxon>
        <taxon>Pezizomycotina</taxon>
        <taxon>Dothideomycetes</taxon>
        <taxon>Dothideomycetidae</taxon>
        <taxon>Mycosphaerellales</taxon>
        <taxon>Mycosphaerellaceae</taxon>
        <taxon>Fulvia</taxon>
    </lineage>
</organism>
<dbReference type="PANTHER" id="PTHR35340:SF8">
    <property type="entry name" value="ASST-DOMAIN-CONTAINING PROTEIN"/>
    <property type="match status" value="1"/>
</dbReference>
<dbReference type="Pfam" id="PF14269">
    <property type="entry name" value="Arylsulfotran_2"/>
    <property type="match status" value="1"/>
</dbReference>
<evidence type="ECO:0000313" key="1">
    <source>
        <dbReference type="EMBL" id="UJO19174.1"/>
    </source>
</evidence>
<dbReference type="OrthoDB" id="5427350at2759"/>
<gene>
    <name evidence="1" type="ORF">CLAFUR5_07540</name>
</gene>
<reference evidence="1" key="1">
    <citation type="submission" date="2021-12" db="EMBL/GenBank/DDBJ databases">
        <authorList>
            <person name="Zaccaron A."/>
            <person name="Stergiopoulos I."/>
        </authorList>
    </citation>
    <scope>NUCLEOTIDE SEQUENCE</scope>
    <source>
        <strain evidence="1">Race5_Kim</strain>
    </source>
</reference>
<dbReference type="InterPro" id="IPR039535">
    <property type="entry name" value="ASST-like"/>
</dbReference>
<dbReference type="AlphaFoldDB" id="A0A9Q8PB14"/>
<dbReference type="Proteomes" id="UP000756132">
    <property type="component" value="Chromosome 6"/>
</dbReference>
<protein>
    <recommendedName>
        <fullName evidence="3">ASST-domain-containing protein</fullName>
    </recommendedName>
</protein>